<dbReference type="PANTHER" id="PTHR32507:SF7">
    <property type="entry name" value="K(+)_H(+) ANTIPORTER NHAP2"/>
    <property type="match status" value="1"/>
</dbReference>
<dbReference type="Gene3D" id="1.20.1530.20">
    <property type="match status" value="1"/>
</dbReference>
<dbReference type="GO" id="GO:1902600">
    <property type="term" value="P:proton transmembrane transport"/>
    <property type="evidence" value="ECO:0007669"/>
    <property type="project" value="InterPro"/>
</dbReference>
<keyword evidence="7" id="KW-0406">Ion transport</keyword>
<feature type="transmembrane region" description="Helical" evidence="10">
    <location>
        <begin position="186"/>
        <end position="211"/>
    </location>
</feature>
<proteinExistence type="predicted"/>
<dbReference type="InterPro" id="IPR036721">
    <property type="entry name" value="RCK_C_sf"/>
</dbReference>
<dbReference type="InterPro" id="IPR006037">
    <property type="entry name" value="RCK_C"/>
</dbReference>
<feature type="transmembrane region" description="Helical" evidence="10">
    <location>
        <begin position="276"/>
        <end position="294"/>
    </location>
</feature>
<feature type="transmembrane region" description="Helical" evidence="10">
    <location>
        <begin position="365"/>
        <end position="390"/>
    </location>
</feature>
<dbReference type="InterPro" id="IPR038770">
    <property type="entry name" value="Na+/solute_symporter_sf"/>
</dbReference>
<dbReference type="NCBIfam" id="NF003716">
    <property type="entry name" value="PRK05326.1-3"/>
    <property type="match status" value="1"/>
</dbReference>
<dbReference type="KEGG" id="bwh:A9C19_17955"/>
<evidence type="ECO:0000256" key="8">
    <source>
        <dbReference type="ARBA" id="ARBA00023136"/>
    </source>
</evidence>
<feature type="transmembrane region" description="Helical" evidence="10">
    <location>
        <begin position="336"/>
        <end position="359"/>
    </location>
</feature>
<keyword evidence="8 10" id="KW-0472">Membrane</keyword>
<feature type="transmembrane region" description="Helical" evidence="10">
    <location>
        <begin position="36"/>
        <end position="57"/>
    </location>
</feature>
<dbReference type="PANTHER" id="PTHR32507">
    <property type="entry name" value="NA(+)/H(+) ANTIPORTER 1"/>
    <property type="match status" value="1"/>
</dbReference>
<gene>
    <name evidence="12" type="ORF">A9C19_17955</name>
</gene>
<feature type="transmembrane region" description="Helical" evidence="10">
    <location>
        <begin position="300"/>
        <end position="324"/>
    </location>
</feature>
<dbReference type="SUPFAM" id="SSF116726">
    <property type="entry name" value="TrkA C-terminal domain-like"/>
    <property type="match status" value="1"/>
</dbReference>
<sequence>MFEEIVHTDTFVLLTSILLIAGVVTTKFSARLGVPALVLFIAIGMIMGSDGLGFIYFDNASTAQMIGVFALVIILFEGGLQTKWSNLKPVIAPSLSLATIGVLITSGIVGFAAWFILDLGILESLLFGAIVGSTDAAAVFAVLKGQNIKDRIGTTLEAESGSNDPMAVFLTVAMIQIITLPDTNIFSLIGMFFVQMGLGVLIGLLAGKLVVKALNRINLDSSGLYPILSIAFALLTYGVTSLANGSGLLAVYVLAIVIGNSEIAYRHSIFRFAEGFAWMMQILMFVILGLLVFPSDLFSLPVILKGILISLLLIFVARPIAVFASTINMNYTNKELIFLSWAGLKGAVPIVLATFPLLAEIEGSQLIFNVVFFVVLTSCLIQGTTITNLAEKLGLTGPKKTTPMHSLELVSLGKVNTEMIEYEIEDDSAIVGKTLQDIEFPDGAIVNAVIRFDQLITPQGNTKINPGDFLYVLTSKKSKPDVKRLLEEKKEPEEGEAKKSPKKKPKEEQEAK</sequence>
<dbReference type="GO" id="GO:0015297">
    <property type="term" value="F:antiporter activity"/>
    <property type="evidence" value="ECO:0007669"/>
    <property type="project" value="UniProtKB-KW"/>
</dbReference>
<evidence type="ECO:0000313" key="13">
    <source>
        <dbReference type="Proteomes" id="UP000181936"/>
    </source>
</evidence>
<name>A0A1L3MVV1_9BACI</name>
<dbReference type="EMBL" id="CP016020">
    <property type="protein sequence ID" value="APH06464.1"/>
    <property type="molecule type" value="Genomic_DNA"/>
</dbReference>
<evidence type="ECO:0000313" key="12">
    <source>
        <dbReference type="EMBL" id="APH06464.1"/>
    </source>
</evidence>
<keyword evidence="6 10" id="KW-1133">Transmembrane helix</keyword>
<evidence type="ECO:0000256" key="5">
    <source>
        <dbReference type="ARBA" id="ARBA00022692"/>
    </source>
</evidence>
<dbReference type="GO" id="GO:0008324">
    <property type="term" value="F:monoatomic cation transmembrane transporter activity"/>
    <property type="evidence" value="ECO:0007669"/>
    <property type="project" value="InterPro"/>
</dbReference>
<dbReference type="Gene3D" id="3.30.70.1450">
    <property type="entry name" value="Regulator of K+ conductance, C-terminal domain"/>
    <property type="match status" value="1"/>
</dbReference>
<feature type="transmembrane region" description="Helical" evidence="10">
    <location>
        <begin position="6"/>
        <end position="24"/>
    </location>
</feature>
<dbReference type="AlphaFoldDB" id="A0A1L3MVV1"/>
<feature type="transmembrane region" description="Helical" evidence="10">
    <location>
        <begin position="63"/>
        <end position="80"/>
    </location>
</feature>
<dbReference type="NCBIfam" id="NF003715">
    <property type="entry name" value="PRK05326.1-2"/>
    <property type="match status" value="1"/>
</dbReference>
<evidence type="ECO:0000256" key="9">
    <source>
        <dbReference type="SAM" id="MobiDB-lite"/>
    </source>
</evidence>
<feature type="region of interest" description="Disordered" evidence="9">
    <location>
        <begin position="482"/>
        <end position="512"/>
    </location>
</feature>
<dbReference type="GO" id="GO:0005886">
    <property type="term" value="C:plasma membrane"/>
    <property type="evidence" value="ECO:0007669"/>
    <property type="project" value="UniProtKB-SubCell"/>
</dbReference>
<dbReference type="InterPro" id="IPR006153">
    <property type="entry name" value="Cation/H_exchanger_TM"/>
</dbReference>
<keyword evidence="4" id="KW-1003">Cell membrane</keyword>
<dbReference type="Pfam" id="PF02080">
    <property type="entry name" value="TrkA_C"/>
    <property type="match status" value="1"/>
</dbReference>
<evidence type="ECO:0000256" key="1">
    <source>
        <dbReference type="ARBA" id="ARBA00004651"/>
    </source>
</evidence>
<evidence type="ECO:0000256" key="6">
    <source>
        <dbReference type="ARBA" id="ARBA00022989"/>
    </source>
</evidence>
<dbReference type="STRING" id="1547283.A9C19_17955"/>
<accession>A0A1L3MVV1</accession>
<feature type="transmembrane region" description="Helical" evidence="10">
    <location>
        <begin position="92"/>
        <end position="115"/>
    </location>
</feature>
<keyword evidence="13" id="KW-1185">Reference proteome</keyword>
<dbReference type="GO" id="GO:0006813">
    <property type="term" value="P:potassium ion transport"/>
    <property type="evidence" value="ECO:0007669"/>
    <property type="project" value="InterPro"/>
</dbReference>
<dbReference type="Pfam" id="PF00999">
    <property type="entry name" value="Na_H_Exchanger"/>
    <property type="match status" value="1"/>
</dbReference>
<feature type="transmembrane region" description="Helical" evidence="10">
    <location>
        <begin position="121"/>
        <end position="143"/>
    </location>
</feature>
<keyword evidence="3" id="KW-0050">Antiport</keyword>
<evidence type="ECO:0000256" key="4">
    <source>
        <dbReference type="ARBA" id="ARBA00022475"/>
    </source>
</evidence>
<protein>
    <submittedName>
        <fullName evidence="12">K+/H+ antiporter</fullName>
    </submittedName>
</protein>
<evidence type="ECO:0000259" key="11">
    <source>
        <dbReference type="PROSITE" id="PS51202"/>
    </source>
</evidence>
<evidence type="ECO:0000256" key="2">
    <source>
        <dbReference type="ARBA" id="ARBA00022448"/>
    </source>
</evidence>
<evidence type="ECO:0000256" key="10">
    <source>
        <dbReference type="SAM" id="Phobius"/>
    </source>
</evidence>
<evidence type="ECO:0000256" key="7">
    <source>
        <dbReference type="ARBA" id="ARBA00023065"/>
    </source>
</evidence>
<evidence type="ECO:0000256" key="3">
    <source>
        <dbReference type="ARBA" id="ARBA00022449"/>
    </source>
</evidence>
<organism evidence="12 13">
    <name type="scientific">Bacillus weihaiensis</name>
    <dbReference type="NCBI Taxonomy" id="1547283"/>
    <lineage>
        <taxon>Bacteria</taxon>
        <taxon>Bacillati</taxon>
        <taxon>Bacillota</taxon>
        <taxon>Bacilli</taxon>
        <taxon>Bacillales</taxon>
        <taxon>Bacillaceae</taxon>
        <taxon>Bacillus</taxon>
    </lineage>
</organism>
<dbReference type="Proteomes" id="UP000181936">
    <property type="component" value="Chromosome"/>
</dbReference>
<reference evidence="12 13" key="1">
    <citation type="journal article" date="2016" name="Sci. Rep.">
        <title>Complete genome sequence and transcriptomic analysis of a novel marine strain Bacillus weihaiensis reveals the mechanism of brown algae degradation.</title>
        <authorList>
            <person name="Zhu Y."/>
            <person name="Chen P."/>
            <person name="Bao Y."/>
            <person name="Men Y."/>
            <person name="Zeng Y."/>
            <person name="Yang J."/>
            <person name="Sun J."/>
            <person name="Sun Y."/>
        </authorList>
    </citation>
    <scope>NUCLEOTIDE SEQUENCE [LARGE SCALE GENOMIC DNA]</scope>
    <source>
        <strain evidence="12 13">Alg07</strain>
    </source>
</reference>
<feature type="transmembrane region" description="Helical" evidence="10">
    <location>
        <begin position="246"/>
        <end position="264"/>
    </location>
</feature>
<comment type="subcellular location">
    <subcellularLocation>
        <location evidence="1">Cell membrane</location>
        <topology evidence="1">Multi-pass membrane protein</topology>
    </subcellularLocation>
</comment>
<dbReference type="PROSITE" id="PS51202">
    <property type="entry name" value="RCK_C"/>
    <property type="match status" value="1"/>
</dbReference>
<keyword evidence="2" id="KW-0813">Transport</keyword>
<feature type="transmembrane region" description="Helical" evidence="10">
    <location>
        <begin position="223"/>
        <end position="240"/>
    </location>
</feature>
<dbReference type="RefSeq" id="WP_072581265.1">
    <property type="nucleotide sequence ID" value="NZ_CP016020.1"/>
</dbReference>
<dbReference type="OrthoDB" id="9810759at2"/>
<feature type="domain" description="RCK C-terminal" evidence="11">
    <location>
        <begin position="407"/>
        <end position="488"/>
    </location>
</feature>
<keyword evidence="5 10" id="KW-0812">Transmembrane</keyword>